<name>A0ABP7NYU0_9GAMM</name>
<organism evidence="1 2">
    <name type="scientific">Allohahella marinimesophila</name>
    <dbReference type="NCBI Taxonomy" id="1054972"/>
    <lineage>
        <taxon>Bacteria</taxon>
        <taxon>Pseudomonadati</taxon>
        <taxon>Pseudomonadota</taxon>
        <taxon>Gammaproteobacteria</taxon>
        <taxon>Oceanospirillales</taxon>
        <taxon>Hahellaceae</taxon>
        <taxon>Allohahella</taxon>
    </lineage>
</organism>
<dbReference type="Proteomes" id="UP001501337">
    <property type="component" value="Unassembled WGS sequence"/>
</dbReference>
<keyword evidence="2" id="KW-1185">Reference proteome</keyword>
<protein>
    <submittedName>
        <fullName evidence="1">Uncharacterized protein</fullName>
    </submittedName>
</protein>
<proteinExistence type="predicted"/>
<reference evidence="2" key="1">
    <citation type="journal article" date="2019" name="Int. J. Syst. Evol. Microbiol.">
        <title>The Global Catalogue of Microorganisms (GCM) 10K type strain sequencing project: providing services to taxonomists for standard genome sequencing and annotation.</title>
        <authorList>
            <consortium name="The Broad Institute Genomics Platform"/>
            <consortium name="The Broad Institute Genome Sequencing Center for Infectious Disease"/>
            <person name="Wu L."/>
            <person name="Ma J."/>
        </authorList>
    </citation>
    <scope>NUCLEOTIDE SEQUENCE [LARGE SCALE GENOMIC DNA]</scope>
    <source>
        <strain evidence="2">JCM 17555</strain>
    </source>
</reference>
<dbReference type="EMBL" id="BAABBO010000007">
    <property type="protein sequence ID" value="GAA3956871.1"/>
    <property type="molecule type" value="Genomic_DNA"/>
</dbReference>
<gene>
    <name evidence="1" type="ORF">GCM10022278_14280</name>
</gene>
<evidence type="ECO:0000313" key="1">
    <source>
        <dbReference type="EMBL" id="GAA3956871.1"/>
    </source>
</evidence>
<sequence length="127" mass="13951">MPDLLPGAADQGLAEEPLVLQAAYVEFPPLTFTDNDPATTVYAAPGHHEGLRMLTMGRGSYLLDYEEPMAETLKLFPDLTVESSPLMKSRLTYVVSRKTPQAAEVIRRLDSAYAKKLDAGFVLDPPQ</sequence>
<evidence type="ECO:0000313" key="2">
    <source>
        <dbReference type="Proteomes" id="UP001501337"/>
    </source>
</evidence>
<dbReference type="RefSeq" id="WP_344804751.1">
    <property type="nucleotide sequence ID" value="NZ_BAABBO010000007.1"/>
</dbReference>
<accession>A0ABP7NYU0</accession>
<comment type="caution">
    <text evidence="1">The sequence shown here is derived from an EMBL/GenBank/DDBJ whole genome shotgun (WGS) entry which is preliminary data.</text>
</comment>